<comment type="function">
    <text evidence="1">Catalyzes the rearrangement of 1-deoxy-D-xylulose 5-phosphate (DXP) to produce the thiazole phosphate moiety of thiamine. Sulfur is provided by the thiocarboxylate moiety of the carrier protein ThiS. In vitro, sulfur can be provided by H(2)S.</text>
</comment>
<dbReference type="EMBL" id="LNVX01000240">
    <property type="protein sequence ID" value="OEG71059.1"/>
    <property type="molecule type" value="Genomic_DNA"/>
</dbReference>
<evidence type="ECO:0000313" key="10">
    <source>
        <dbReference type="Proteomes" id="UP000095237"/>
    </source>
</evidence>
<dbReference type="SUPFAM" id="SSF110399">
    <property type="entry name" value="ThiG-like"/>
    <property type="match status" value="1"/>
</dbReference>
<evidence type="ECO:0000256" key="1">
    <source>
        <dbReference type="ARBA" id="ARBA00002834"/>
    </source>
</evidence>
<dbReference type="Gene3D" id="3.20.20.70">
    <property type="entry name" value="Aldolase class I"/>
    <property type="match status" value="1"/>
</dbReference>
<keyword evidence="10" id="KW-1185">Reference proteome</keyword>
<dbReference type="InterPro" id="IPR033983">
    <property type="entry name" value="Thiazole_synthase_ThiG"/>
</dbReference>
<evidence type="ECO:0000259" key="8">
    <source>
        <dbReference type="Pfam" id="PF05690"/>
    </source>
</evidence>
<evidence type="ECO:0000256" key="5">
    <source>
        <dbReference type="ARBA" id="ARBA00022977"/>
    </source>
</evidence>
<keyword evidence="6" id="KW-0704">Schiff base</keyword>
<dbReference type="UniPathway" id="UPA00060"/>
<feature type="domain" description="Thiazole synthase ThiG" evidence="8">
    <location>
        <begin position="2"/>
        <end position="77"/>
    </location>
</feature>
<evidence type="ECO:0000256" key="6">
    <source>
        <dbReference type="ARBA" id="ARBA00023270"/>
    </source>
</evidence>
<comment type="caution">
    <text evidence="9">The sequence shown here is derived from an EMBL/GenBank/DDBJ whole genome shotgun (WGS) entry which is preliminary data.</text>
</comment>
<dbReference type="InterPro" id="IPR008867">
    <property type="entry name" value="ThiG"/>
</dbReference>
<dbReference type="GO" id="GO:0009229">
    <property type="term" value="P:thiamine diphosphate biosynthetic process"/>
    <property type="evidence" value="ECO:0007669"/>
    <property type="project" value="UniProtKB-UniPathway"/>
</dbReference>
<name>A0A1E5IKM6_ENDTX</name>
<comment type="pathway">
    <text evidence="2">Cofactor biosynthesis; thiamine diphosphate biosynthesis.</text>
</comment>
<dbReference type="EC" id="2.8.1.10" evidence="3"/>
<dbReference type="Proteomes" id="UP000095237">
    <property type="component" value="Unassembled WGS sequence"/>
</dbReference>
<keyword evidence="5" id="KW-0784">Thiamine biosynthesis</keyword>
<gene>
    <name evidence="9" type="ORF">ATZ36_03025</name>
</gene>
<dbReference type="AlphaFoldDB" id="A0A1E5IKM6"/>
<accession>A0A1E5IKM6</accession>
<dbReference type="PANTHER" id="PTHR34266:SF2">
    <property type="entry name" value="THIAZOLE SYNTHASE"/>
    <property type="match status" value="1"/>
</dbReference>
<protein>
    <recommendedName>
        <fullName evidence="3">thiazole synthase</fullName>
        <ecNumber evidence="3">2.8.1.10</ecNumber>
    </recommendedName>
</protein>
<dbReference type="PANTHER" id="PTHR34266">
    <property type="entry name" value="THIAZOLE SYNTHASE"/>
    <property type="match status" value="1"/>
</dbReference>
<dbReference type="Pfam" id="PF05690">
    <property type="entry name" value="ThiG"/>
    <property type="match status" value="1"/>
</dbReference>
<evidence type="ECO:0000256" key="7">
    <source>
        <dbReference type="ARBA" id="ARBA00049897"/>
    </source>
</evidence>
<dbReference type="InterPro" id="IPR013785">
    <property type="entry name" value="Aldolase_TIM"/>
</dbReference>
<organism evidence="9 10">
    <name type="scientific">Endomicrobium trichonymphae</name>
    <dbReference type="NCBI Taxonomy" id="1408204"/>
    <lineage>
        <taxon>Bacteria</taxon>
        <taxon>Pseudomonadati</taxon>
        <taxon>Elusimicrobiota</taxon>
        <taxon>Endomicrobiia</taxon>
        <taxon>Endomicrobiales</taxon>
        <taxon>Endomicrobiaceae</taxon>
        <taxon>Candidatus Endomicrobiellum</taxon>
    </lineage>
</organism>
<reference evidence="9 10" key="1">
    <citation type="submission" date="2015-11" db="EMBL/GenBank/DDBJ databases">
        <title>Evidence for parallel genomic evolution in an endosymbiosis of termite gut flagellates.</title>
        <authorList>
            <person name="Zheng H."/>
        </authorList>
    </citation>
    <scope>NUCLEOTIDE SEQUENCE [LARGE SCALE GENOMIC DNA]</scope>
    <source>
        <strain evidence="9 10">CET450</strain>
    </source>
</reference>
<dbReference type="GO" id="GO:1990107">
    <property type="term" value="F:thiazole synthase activity"/>
    <property type="evidence" value="ECO:0007669"/>
    <property type="project" value="UniProtKB-EC"/>
</dbReference>
<comment type="catalytic activity">
    <reaction evidence="7">
        <text>[ThiS sulfur-carrier protein]-C-terminal-Gly-aminoethanethioate + 2-iminoacetate + 1-deoxy-D-xylulose 5-phosphate = [ThiS sulfur-carrier protein]-C-terminal Gly-Gly + 2-[(2R,5Z)-2-carboxy-4-methylthiazol-5(2H)-ylidene]ethyl phosphate + 2 H2O + H(+)</text>
        <dbReference type="Rhea" id="RHEA:26297"/>
        <dbReference type="Rhea" id="RHEA-COMP:12909"/>
        <dbReference type="Rhea" id="RHEA-COMP:19908"/>
        <dbReference type="ChEBI" id="CHEBI:15377"/>
        <dbReference type="ChEBI" id="CHEBI:15378"/>
        <dbReference type="ChEBI" id="CHEBI:57792"/>
        <dbReference type="ChEBI" id="CHEBI:62899"/>
        <dbReference type="ChEBI" id="CHEBI:77846"/>
        <dbReference type="ChEBI" id="CHEBI:90778"/>
        <dbReference type="ChEBI" id="CHEBI:232372"/>
        <dbReference type="EC" id="2.8.1.10"/>
    </reaction>
</comment>
<keyword evidence="4" id="KW-0808">Transferase</keyword>
<evidence type="ECO:0000313" key="9">
    <source>
        <dbReference type="EMBL" id="OEG71059.1"/>
    </source>
</evidence>
<proteinExistence type="predicted"/>
<evidence type="ECO:0000256" key="2">
    <source>
        <dbReference type="ARBA" id="ARBA00004948"/>
    </source>
</evidence>
<sequence>MYIMPNTSWARNTGEAVWITHVAKNAAKTDLIKIEIINDNKHLLPNNYQTAKMCEILAKEGFKVFAYMNADLYATRDM</sequence>
<evidence type="ECO:0000256" key="4">
    <source>
        <dbReference type="ARBA" id="ARBA00022679"/>
    </source>
</evidence>
<evidence type="ECO:0000256" key="3">
    <source>
        <dbReference type="ARBA" id="ARBA00011960"/>
    </source>
</evidence>